<sequence length="524" mass="61539">MKNTNRSPFIYPVYIVQVLNQLMEDSVKNRNGILSKRADIVEILYNQFNNFPITEQVYQMMWVWIIKMLNAGHYDWIKQYWNIANQYCTFKLEYSNKKDEKNKFLEFHIMVGVLLFYKKSYNLLQHIFNFTNTLPAKYPLIPSTFSQIFYIYEELSEKNKRMYLLNYHMSMVFEGAGEENKIEGLLVNYLALLMIRLYDVNDYNITYSNPLDTPATGNTIEENDNKIELANILIERIKRITDDQLKECGLSTMKNQRVVVDLLKQYIAQCSQKNNDLKQNSDISKDKLFMIKASLIDSVKEYKPQLPQSSKQEVEENDKEFTASQSVKLDEYLILNSHSAISSNLGEALINALNSQVQQFYCYQFSLNSALKNYTIPYRDFSRAMKRLSISPKYVLLAMGIPTHFFDEVEGFIRENNAIHYNKSDVYEIPSNNETSILIMKKEDIPCYKFRKLTDTTLTEIESTRYLFSNVDSLTKEEPILTVKQGFSIHMPQKLRYIRLQVAYHLESDEMLIQKVEPITNNII</sequence>
<organism evidence="1 2">
    <name type="scientific">Phocaeicola vulgatus</name>
    <name type="common">Bacteroides vulgatus</name>
    <dbReference type="NCBI Taxonomy" id="821"/>
    <lineage>
        <taxon>Bacteria</taxon>
        <taxon>Pseudomonadati</taxon>
        <taxon>Bacteroidota</taxon>
        <taxon>Bacteroidia</taxon>
        <taxon>Bacteroidales</taxon>
        <taxon>Bacteroidaceae</taxon>
        <taxon>Phocaeicola</taxon>
    </lineage>
</organism>
<proteinExistence type="predicted"/>
<accession>A0A415DF88</accession>
<dbReference type="Proteomes" id="UP000283958">
    <property type="component" value="Unassembled WGS sequence"/>
</dbReference>
<dbReference type="EMBL" id="QRMN01000033">
    <property type="protein sequence ID" value="RHJ74942.1"/>
    <property type="molecule type" value="Genomic_DNA"/>
</dbReference>
<evidence type="ECO:0000313" key="1">
    <source>
        <dbReference type="EMBL" id="RHJ74942.1"/>
    </source>
</evidence>
<comment type="caution">
    <text evidence="1">The sequence shown here is derived from an EMBL/GenBank/DDBJ whole genome shotgun (WGS) entry which is preliminary data.</text>
</comment>
<protein>
    <submittedName>
        <fullName evidence="1">Uncharacterized protein</fullName>
    </submittedName>
</protein>
<reference evidence="1 2" key="1">
    <citation type="submission" date="2018-08" db="EMBL/GenBank/DDBJ databases">
        <title>A genome reference for cultivated species of the human gut microbiota.</title>
        <authorList>
            <person name="Zou Y."/>
            <person name="Xue W."/>
            <person name="Luo G."/>
        </authorList>
    </citation>
    <scope>NUCLEOTIDE SEQUENCE [LARGE SCALE GENOMIC DNA]</scope>
    <source>
        <strain evidence="1 2">AM09-18</strain>
    </source>
</reference>
<gene>
    <name evidence="1" type="ORF">DW105_13620</name>
</gene>
<dbReference type="RefSeq" id="WP_117830102.1">
    <property type="nucleotide sequence ID" value="NZ_CACRTA010000001.1"/>
</dbReference>
<dbReference type="AlphaFoldDB" id="A0A415DF88"/>
<name>A0A415DF88_PHOVU</name>
<evidence type="ECO:0000313" key="2">
    <source>
        <dbReference type="Proteomes" id="UP000283958"/>
    </source>
</evidence>